<dbReference type="Gene3D" id="2.70.98.10">
    <property type="match status" value="1"/>
</dbReference>
<accession>A0A178HVC6</accession>
<reference evidence="1 2" key="1">
    <citation type="submission" date="2016-03" db="EMBL/GenBank/DDBJ databases">
        <title>Genome sequencing of Devosia sp. S37.</title>
        <authorList>
            <person name="Mohd Nor M."/>
        </authorList>
    </citation>
    <scope>NUCLEOTIDE SEQUENCE [LARGE SCALE GENOMIC DNA]</scope>
    <source>
        <strain evidence="1 2">S37</strain>
    </source>
</reference>
<evidence type="ECO:0000313" key="2">
    <source>
        <dbReference type="Proteomes" id="UP000078389"/>
    </source>
</evidence>
<dbReference type="RefSeq" id="WP_067456613.1">
    <property type="nucleotide sequence ID" value="NZ_LVVY01000090.1"/>
</dbReference>
<dbReference type="OrthoDB" id="9795355at2"/>
<organism evidence="1 2">
    <name type="scientific">Devosia elaeis</name>
    <dbReference type="NCBI Taxonomy" id="1770058"/>
    <lineage>
        <taxon>Bacteria</taxon>
        <taxon>Pseudomonadati</taxon>
        <taxon>Pseudomonadota</taxon>
        <taxon>Alphaproteobacteria</taxon>
        <taxon>Hyphomicrobiales</taxon>
        <taxon>Devosiaceae</taxon>
        <taxon>Devosia</taxon>
    </lineage>
</organism>
<dbReference type="InterPro" id="IPR037481">
    <property type="entry name" value="LacX"/>
</dbReference>
<dbReference type="STRING" id="1770058.A3840_11565"/>
<protein>
    <submittedName>
        <fullName evidence="1">Aldose epimerase</fullName>
    </submittedName>
</protein>
<dbReference type="GO" id="GO:0005975">
    <property type="term" value="P:carbohydrate metabolic process"/>
    <property type="evidence" value="ECO:0007669"/>
    <property type="project" value="InterPro"/>
</dbReference>
<dbReference type="EMBL" id="LVVY01000090">
    <property type="protein sequence ID" value="OAM76793.1"/>
    <property type="molecule type" value="Genomic_DNA"/>
</dbReference>
<dbReference type="Pfam" id="PF01263">
    <property type="entry name" value="Aldose_epim"/>
    <property type="match status" value="1"/>
</dbReference>
<dbReference type="InterPro" id="IPR014718">
    <property type="entry name" value="GH-type_carb-bd"/>
</dbReference>
<keyword evidence="2" id="KW-1185">Reference proteome</keyword>
<dbReference type="InterPro" id="IPR008183">
    <property type="entry name" value="Aldose_1/G6P_1-epimerase"/>
</dbReference>
<dbReference type="CDD" id="cd09024">
    <property type="entry name" value="Aldose_epim_lacX"/>
    <property type="match status" value="1"/>
</dbReference>
<name>A0A178HVC6_9HYPH</name>
<dbReference type="GO" id="GO:0030246">
    <property type="term" value="F:carbohydrate binding"/>
    <property type="evidence" value="ECO:0007669"/>
    <property type="project" value="InterPro"/>
</dbReference>
<dbReference type="SUPFAM" id="SSF74650">
    <property type="entry name" value="Galactose mutarotase-like"/>
    <property type="match status" value="1"/>
</dbReference>
<dbReference type="InterPro" id="IPR011013">
    <property type="entry name" value="Gal_mutarotase_sf_dom"/>
</dbReference>
<evidence type="ECO:0000313" key="1">
    <source>
        <dbReference type="EMBL" id="OAM76793.1"/>
    </source>
</evidence>
<proteinExistence type="predicted"/>
<sequence>MQLTRIANAEITVDVAALGAEMQSIQTRDGRHWMWHGDAAFWTGRSPVLFPIVGRAPNDSVSVNGHRYQMSQHGFARRSNFALVVEESDRCVYRLEASEASRAMYPFDFRLDIEHRLDGRSVIVTAEVTNLGRAVMPYGIGFHPAFAWPLPGAGAAPHMVVLDNGAAPALHRLSGGLVNPEKLASPFRNGALVLDHNLFAADAMVFPEGAGAGLRYGPEDGPGIRFTWENLPNLALWTKPGAGFICLEPWHGTAAEVGGSDDLAERPYAELLGPGACGRYSFRAELEG</sequence>
<comment type="caution">
    <text evidence="1">The sequence shown here is derived from an EMBL/GenBank/DDBJ whole genome shotgun (WGS) entry which is preliminary data.</text>
</comment>
<dbReference type="Proteomes" id="UP000078389">
    <property type="component" value="Unassembled WGS sequence"/>
</dbReference>
<dbReference type="GO" id="GO:0016853">
    <property type="term" value="F:isomerase activity"/>
    <property type="evidence" value="ECO:0007669"/>
    <property type="project" value="InterPro"/>
</dbReference>
<gene>
    <name evidence="1" type="ORF">A3840_11565</name>
</gene>
<dbReference type="AlphaFoldDB" id="A0A178HVC6"/>